<dbReference type="GO" id="GO:0005739">
    <property type="term" value="C:mitochondrion"/>
    <property type="evidence" value="ECO:0007669"/>
    <property type="project" value="TreeGrafter"/>
</dbReference>
<feature type="domain" description="PPM-type phosphatase" evidence="1">
    <location>
        <begin position="84"/>
        <end position="447"/>
    </location>
</feature>
<dbReference type="PANTHER" id="PTHR13832:SF792">
    <property type="entry name" value="GM14286P"/>
    <property type="match status" value="1"/>
</dbReference>
<dbReference type="Gene3D" id="3.60.40.10">
    <property type="entry name" value="PPM-type phosphatase domain"/>
    <property type="match status" value="1"/>
</dbReference>
<comment type="caution">
    <text evidence="2">The sequence shown here is derived from an EMBL/GenBank/DDBJ whole genome shotgun (WGS) entry which is preliminary data.</text>
</comment>
<dbReference type="AlphaFoldDB" id="A0A1X2IB87"/>
<evidence type="ECO:0000259" key="1">
    <source>
        <dbReference type="PROSITE" id="PS51746"/>
    </source>
</evidence>
<evidence type="ECO:0000313" key="3">
    <source>
        <dbReference type="Proteomes" id="UP000193560"/>
    </source>
</evidence>
<dbReference type="CDD" id="cd00143">
    <property type="entry name" value="PP2Cc"/>
    <property type="match status" value="1"/>
</dbReference>
<dbReference type="Pfam" id="PF00481">
    <property type="entry name" value="PP2C"/>
    <property type="match status" value="1"/>
</dbReference>
<dbReference type="PANTHER" id="PTHR13832">
    <property type="entry name" value="PROTEIN PHOSPHATASE 2C"/>
    <property type="match status" value="1"/>
</dbReference>
<dbReference type="Proteomes" id="UP000193560">
    <property type="component" value="Unassembled WGS sequence"/>
</dbReference>
<reference evidence="2 3" key="1">
    <citation type="submission" date="2016-07" db="EMBL/GenBank/DDBJ databases">
        <title>Pervasive Adenine N6-methylation of Active Genes in Fungi.</title>
        <authorList>
            <consortium name="DOE Joint Genome Institute"/>
            <person name="Mondo S.J."/>
            <person name="Dannebaum R.O."/>
            <person name="Kuo R.C."/>
            <person name="Labutti K."/>
            <person name="Haridas S."/>
            <person name="Kuo A."/>
            <person name="Salamov A."/>
            <person name="Ahrendt S.R."/>
            <person name="Lipzen A."/>
            <person name="Sullivan W."/>
            <person name="Andreopoulos W.B."/>
            <person name="Clum A."/>
            <person name="Lindquist E."/>
            <person name="Daum C."/>
            <person name="Ramamoorthy G.K."/>
            <person name="Gryganskyi A."/>
            <person name="Culley D."/>
            <person name="Magnuson J.K."/>
            <person name="James T.Y."/>
            <person name="O'Malley M.A."/>
            <person name="Stajich J.E."/>
            <person name="Spatafora J.W."/>
            <person name="Visel A."/>
            <person name="Grigoriev I.V."/>
        </authorList>
    </citation>
    <scope>NUCLEOTIDE SEQUENCE [LARGE SCALE GENOMIC DNA]</scope>
    <source>
        <strain evidence="2 3">NRRL 1336</strain>
    </source>
</reference>
<dbReference type="InterPro" id="IPR036457">
    <property type="entry name" value="PPM-type-like_dom_sf"/>
</dbReference>
<dbReference type="EMBL" id="MCGE01000017">
    <property type="protein sequence ID" value="ORZ13204.1"/>
    <property type="molecule type" value="Genomic_DNA"/>
</dbReference>
<accession>A0A1X2IB87</accession>
<dbReference type="SMART" id="SM00332">
    <property type="entry name" value="PP2Cc"/>
    <property type="match status" value="1"/>
</dbReference>
<sequence length="493" mass="55751">MPIPIRTLSTAAAGIGLSGAGYYMFKNKQQAGTQQDLKTDGNIDQQHPPQQFYDSRPFKWLSPEDINSRLRAGQLANKVNLDRVRAVYTSQVASNNPVEDHYSTYLIGSKGLFAGVYDGHIGPLCSKLIRKQLPSYVARQLENKTDKQSVEEAISTAFEDLDQDIQQRFYDLFPRNVQRLNEKDVQDAVRKHADPAAADLIIKEAIHGSCACAVYLDGDDLYAANTGDSRVVIVRQEEDGTWSGRRLVEEESPANPEWKAHMISQHPPNEAGNIIHRNRIFGLIAVGGSFGDIMYKVPREYQIKVLPFIPYEAYSTFARYHHRIVVNYRTPPYLSSKPLTSHHKLQKGDKYVIIGTDGLWDELSWDDVRSESGDQVAAQLISTWKSGDKEANPATHMIRESLLFDAVYKNVGERVPVTDATLEMSKRLTRQPSRRYRDDITVTVIELKDQEDQEAAPFQDVGPVTSAEQIEIQPRLATPKQSNWYSGWLWSRL</sequence>
<gene>
    <name evidence="2" type="ORF">BCR42DRAFT_378438</name>
</gene>
<dbReference type="InterPro" id="IPR015655">
    <property type="entry name" value="PP2C"/>
</dbReference>
<dbReference type="STRING" id="90262.A0A1X2IB87"/>
<dbReference type="SUPFAM" id="SSF81606">
    <property type="entry name" value="PP2C-like"/>
    <property type="match status" value="1"/>
</dbReference>
<organism evidence="2 3">
    <name type="scientific">Absidia repens</name>
    <dbReference type="NCBI Taxonomy" id="90262"/>
    <lineage>
        <taxon>Eukaryota</taxon>
        <taxon>Fungi</taxon>
        <taxon>Fungi incertae sedis</taxon>
        <taxon>Mucoromycota</taxon>
        <taxon>Mucoromycotina</taxon>
        <taxon>Mucoromycetes</taxon>
        <taxon>Mucorales</taxon>
        <taxon>Cunninghamellaceae</taxon>
        <taxon>Absidia</taxon>
    </lineage>
</organism>
<dbReference type="InterPro" id="IPR001932">
    <property type="entry name" value="PPM-type_phosphatase-like_dom"/>
</dbReference>
<proteinExistence type="predicted"/>
<evidence type="ECO:0000313" key="2">
    <source>
        <dbReference type="EMBL" id="ORZ13204.1"/>
    </source>
</evidence>
<dbReference type="PROSITE" id="PS51746">
    <property type="entry name" value="PPM_2"/>
    <property type="match status" value="1"/>
</dbReference>
<name>A0A1X2IB87_9FUNG</name>
<protein>
    <submittedName>
        <fullName evidence="2">Phosphatase 2C-like domain-containing protein</fullName>
    </submittedName>
</protein>
<dbReference type="GO" id="GO:0004741">
    <property type="term" value="F:[pyruvate dehydrogenase (acetyl-transferring)]-phosphatase activity"/>
    <property type="evidence" value="ECO:0007669"/>
    <property type="project" value="TreeGrafter"/>
</dbReference>
<keyword evidence="3" id="KW-1185">Reference proteome</keyword>
<dbReference type="OrthoDB" id="420076at2759"/>